<feature type="binding site" evidence="15">
    <location>
        <position position="236"/>
    </location>
    <ligand>
        <name>substrate</name>
    </ligand>
</feature>
<evidence type="ECO:0000256" key="8">
    <source>
        <dbReference type="ARBA" id="ARBA00022837"/>
    </source>
</evidence>
<dbReference type="InterPro" id="IPR013777">
    <property type="entry name" value="A-amylase-like"/>
</dbReference>
<evidence type="ECO:0000256" key="2">
    <source>
        <dbReference type="ARBA" id="ARBA00001913"/>
    </source>
</evidence>
<feature type="site" description="Transition state stabilizer" evidence="12">
    <location>
        <position position="333"/>
    </location>
</feature>
<evidence type="ECO:0000256" key="6">
    <source>
        <dbReference type="ARBA" id="ARBA00022729"/>
    </source>
</evidence>
<evidence type="ECO:0000256" key="7">
    <source>
        <dbReference type="ARBA" id="ARBA00022801"/>
    </source>
</evidence>
<evidence type="ECO:0000313" key="19">
    <source>
        <dbReference type="Proteomes" id="UP000620104"/>
    </source>
</evidence>
<feature type="binding site" evidence="15">
    <location>
        <position position="333"/>
    </location>
    <ligand>
        <name>substrate</name>
    </ligand>
</feature>
<feature type="binding site" evidence="15">
    <location>
        <position position="381"/>
    </location>
    <ligand>
        <name>substrate</name>
    </ligand>
</feature>
<evidence type="ECO:0000256" key="15">
    <source>
        <dbReference type="PIRSR" id="PIRSR001024-5"/>
    </source>
</evidence>
<feature type="binding site" evidence="13">
    <location>
        <position position="262"/>
    </location>
    <ligand>
        <name>Ca(2+)</name>
        <dbReference type="ChEBI" id="CHEBI:29108"/>
        <label>2</label>
    </ligand>
</feature>
<proteinExistence type="inferred from homology"/>
<dbReference type="CDD" id="cd11319">
    <property type="entry name" value="AmyAc_euk_AmyA"/>
    <property type="match status" value="1"/>
</dbReference>
<dbReference type="Pfam" id="PF00128">
    <property type="entry name" value="Alpha-amylase"/>
    <property type="match status" value="2"/>
</dbReference>
<keyword evidence="6 16" id="KW-0732">Signal</keyword>
<evidence type="ECO:0000256" key="12">
    <source>
        <dbReference type="PIRSR" id="PIRSR001024-2"/>
    </source>
</evidence>
<dbReference type="EC" id="3.2.1.1" evidence="4"/>
<keyword evidence="10" id="KW-0326">Glycosidase</keyword>
<dbReference type="PANTHER" id="PTHR10357">
    <property type="entry name" value="ALPHA-AMYLASE FAMILY MEMBER"/>
    <property type="match status" value="1"/>
</dbReference>
<dbReference type="GO" id="GO:0005975">
    <property type="term" value="P:carbohydrate metabolic process"/>
    <property type="evidence" value="ECO:0007669"/>
    <property type="project" value="InterPro"/>
</dbReference>
<feature type="binding site" evidence="13">
    <location>
        <position position="242"/>
    </location>
    <ligand>
        <name>Ca(2+)</name>
        <dbReference type="ChEBI" id="CHEBI:29108"/>
        <label>1</label>
    </ligand>
</feature>
<gene>
    <name evidence="18" type="ORF">NliqN6_3114</name>
</gene>
<comment type="cofactor">
    <cofactor evidence="2">
        <name>Ca(2+)</name>
        <dbReference type="ChEBI" id="CHEBI:29108"/>
    </cofactor>
</comment>
<dbReference type="OrthoDB" id="204980at2759"/>
<feature type="active site" description="Nucleophile" evidence="11">
    <location>
        <position position="238"/>
    </location>
</feature>
<evidence type="ECO:0000256" key="10">
    <source>
        <dbReference type="ARBA" id="ARBA00023295"/>
    </source>
</evidence>
<evidence type="ECO:0000256" key="1">
    <source>
        <dbReference type="ARBA" id="ARBA00000548"/>
    </source>
</evidence>
<keyword evidence="8 13" id="KW-0106">Calcium</keyword>
<dbReference type="GO" id="GO:0004556">
    <property type="term" value="F:alpha-amylase activity"/>
    <property type="evidence" value="ECO:0007669"/>
    <property type="project" value="UniProtKB-EC"/>
</dbReference>
<sequence>MHLRQSLLPLLGSVVMTAFLAAEAADKNAWRKRSVYQLLTDRFAPVSFTASALTPNLPKDCPTGGRSYCGGTWLSIIDKLDYIQGMGFDAIWISPVHQNLEGTTPYGESYYGFWVTDVQELNPHFGNADDLKALSKAVHDRGMFLMVDIAVNFAASLMTDTSEAALLKQSVTFKKPEYYHPLCWIDYNSQASIERCWMGNDRVALMDLNTENAIVQDILNKMIRDLVTTYRIDGLRVDAAKHVPKPFLAKFCAEAGVFCTGEVYSSDTAFVADYQKSKSLDSLLNFPAFFNGFKNAFQVPGRARMQDLGASMTSVVNQFPDPGVNLVFISNHDVSRLRSVTKSDSVAYNAVVWQFMFDGIPCHYYGEEQEIASGLSDPDQRQALWASGMGGYSRTTNTYKRLGKLNTLRKFLFSGPVKLATGTPGFPHERANVLFTSRHDLVFIKGPIIVVLSNREALDTPLTLSLPSAIPSSRFRGDLYE</sequence>
<feature type="chain" id="PRO_5034308616" description="alpha-amylase" evidence="16">
    <location>
        <begin position="25"/>
        <end position="481"/>
    </location>
</feature>
<feature type="binding site" evidence="13">
    <location>
        <position position="207"/>
    </location>
    <ligand>
        <name>Ca(2+)</name>
        <dbReference type="ChEBI" id="CHEBI:29108"/>
        <label>1</label>
    </ligand>
</feature>
<dbReference type="EMBL" id="BLZA01000019">
    <property type="protein sequence ID" value="GHJ86712.1"/>
    <property type="molecule type" value="Genomic_DNA"/>
</dbReference>
<comment type="catalytic activity">
    <reaction evidence="1">
        <text>Endohydrolysis of (1-&gt;4)-alpha-D-glucosidic linkages in polysaccharides containing three or more (1-&gt;4)-alpha-linked D-glucose units.</text>
        <dbReference type="EC" id="3.2.1.1"/>
    </reaction>
</comment>
<evidence type="ECO:0000256" key="13">
    <source>
        <dbReference type="PIRSR" id="PIRSR001024-3"/>
    </source>
</evidence>
<feature type="domain" description="Glycosyl hydrolase family 13 catalytic" evidence="17">
    <location>
        <begin position="37"/>
        <end position="409"/>
    </location>
</feature>
<comment type="similarity">
    <text evidence="3">Belongs to the glycosyl hydrolase 13 family.</text>
</comment>
<dbReference type="SUPFAM" id="SSF51445">
    <property type="entry name" value="(Trans)glycosidases"/>
    <property type="match status" value="1"/>
</dbReference>
<feature type="binding site" evidence="13">
    <location>
        <position position="152"/>
    </location>
    <ligand>
        <name>Ca(2+)</name>
        <dbReference type="ChEBI" id="CHEBI:29108"/>
        <label>1</label>
    </ligand>
</feature>
<feature type="signal peptide" evidence="16">
    <location>
        <begin position="1"/>
        <end position="24"/>
    </location>
</feature>
<evidence type="ECO:0000256" key="16">
    <source>
        <dbReference type="SAM" id="SignalP"/>
    </source>
</evidence>
<comment type="caution">
    <text evidence="18">The sequence shown here is derived from an EMBL/GenBank/DDBJ whole genome shotgun (WGS) entry which is preliminary data.</text>
</comment>
<organism evidence="18 19">
    <name type="scientific">Naganishia liquefaciens</name>
    <dbReference type="NCBI Taxonomy" id="104408"/>
    <lineage>
        <taxon>Eukaryota</taxon>
        <taxon>Fungi</taxon>
        <taxon>Dikarya</taxon>
        <taxon>Basidiomycota</taxon>
        <taxon>Agaricomycotina</taxon>
        <taxon>Tremellomycetes</taxon>
        <taxon>Filobasidiales</taxon>
        <taxon>Filobasidiaceae</taxon>
        <taxon>Naganishia</taxon>
    </lineage>
</organism>
<keyword evidence="14" id="KW-1015">Disulfide bond</keyword>
<feature type="binding site" evidence="13">
    <location>
        <position position="238"/>
    </location>
    <ligand>
        <name>Ca(2+)</name>
        <dbReference type="ChEBI" id="CHEBI:29108"/>
        <label>2</label>
    </ligand>
</feature>
<evidence type="ECO:0000313" key="18">
    <source>
        <dbReference type="EMBL" id="GHJ86712.1"/>
    </source>
</evidence>
<feature type="disulfide bond" evidence="14">
    <location>
        <begin position="61"/>
        <end position="69"/>
    </location>
</feature>
<evidence type="ECO:0000259" key="17">
    <source>
        <dbReference type="SMART" id="SM00642"/>
    </source>
</evidence>
<feature type="binding site" evidence="15">
    <location>
        <position position="114"/>
    </location>
    <ligand>
        <name>substrate</name>
    </ligand>
</feature>
<feature type="disulfide bond" evidence="14">
    <location>
        <begin position="183"/>
        <end position="196"/>
    </location>
</feature>
<feature type="binding site" evidence="13">
    <location>
        <position position="194"/>
    </location>
    <ligand>
        <name>Ca(2+)</name>
        <dbReference type="ChEBI" id="CHEBI:29108"/>
        <label>1</label>
    </ligand>
</feature>
<feature type="active site" description="Proton donor" evidence="11">
    <location>
        <position position="262"/>
    </location>
</feature>
<dbReference type="InterPro" id="IPR017853">
    <property type="entry name" value="GH"/>
</dbReference>
<dbReference type="GO" id="GO:0005509">
    <property type="term" value="F:calcium ion binding"/>
    <property type="evidence" value="ECO:0007669"/>
    <property type="project" value="InterPro"/>
</dbReference>
<dbReference type="PANTHER" id="PTHR10357:SF215">
    <property type="entry name" value="ALPHA-AMYLASE 1"/>
    <property type="match status" value="1"/>
</dbReference>
<keyword evidence="9" id="KW-0119">Carbohydrate metabolism</keyword>
<dbReference type="SMART" id="SM00642">
    <property type="entry name" value="Aamy"/>
    <property type="match status" value="1"/>
</dbReference>
<evidence type="ECO:0000256" key="3">
    <source>
        <dbReference type="ARBA" id="ARBA00008061"/>
    </source>
</evidence>
<dbReference type="AlphaFoldDB" id="A0A8H3YFZ4"/>
<evidence type="ECO:0000256" key="4">
    <source>
        <dbReference type="ARBA" id="ARBA00012595"/>
    </source>
</evidence>
<dbReference type="Proteomes" id="UP000620104">
    <property type="component" value="Unassembled WGS sequence"/>
</dbReference>
<name>A0A8H3YFZ4_9TREE</name>
<evidence type="ECO:0000256" key="14">
    <source>
        <dbReference type="PIRSR" id="PIRSR001024-4"/>
    </source>
</evidence>
<keyword evidence="5 13" id="KW-0479">Metal-binding</keyword>
<evidence type="ECO:0000256" key="9">
    <source>
        <dbReference type="ARBA" id="ARBA00023277"/>
    </source>
</evidence>
<dbReference type="PIRSF" id="PIRSF001024">
    <property type="entry name" value="Alph-amyl_fung"/>
    <property type="match status" value="1"/>
</dbReference>
<reference evidence="18" key="1">
    <citation type="submission" date="2020-07" db="EMBL/GenBank/DDBJ databases">
        <title>Draft Genome Sequence of a Deep-Sea Yeast, Naganishia (Cryptococcus) liquefaciens strain N6.</title>
        <authorList>
            <person name="Han Y.W."/>
            <person name="Kajitani R."/>
            <person name="Morimoto H."/>
            <person name="Parhat M."/>
            <person name="Tsubouchi H."/>
            <person name="Bakenova O."/>
            <person name="Ogata M."/>
            <person name="Argunhan B."/>
            <person name="Aoki R."/>
            <person name="Kajiwara S."/>
            <person name="Itoh T."/>
            <person name="Iwasaki H."/>
        </authorList>
    </citation>
    <scope>NUCLEOTIDE SEQUENCE</scope>
    <source>
        <strain evidence="18">N6</strain>
    </source>
</reference>
<keyword evidence="7" id="KW-0378">Hydrolase</keyword>
<protein>
    <recommendedName>
        <fullName evidence="4">alpha-amylase</fullName>
        <ecNumber evidence="4">3.2.1.1</ecNumber>
    </recommendedName>
</protein>
<dbReference type="Gene3D" id="3.20.20.80">
    <property type="entry name" value="Glycosidases"/>
    <property type="match status" value="1"/>
</dbReference>
<accession>A0A8H3YFZ4</accession>
<dbReference type="InterPro" id="IPR006047">
    <property type="entry name" value="GH13_cat_dom"/>
</dbReference>
<keyword evidence="19" id="KW-1185">Reference proteome</keyword>
<evidence type="ECO:0000256" key="5">
    <source>
        <dbReference type="ARBA" id="ARBA00022723"/>
    </source>
</evidence>
<evidence type="ECO:0000256" key="11">
    <source>
        <dbReference type="PIRSR" id="PIRSR001024-1"/>
    </source>
</evidence>